<dbReference type="GO" id="GO:0000271">
    <property type="term" value="P:polysaccharide biosynthetic process"/>
    <property type="evidence" value="ECO:0007669"/>
    <property type="project" value="InterPro"/>
</dbReference>
<comment type="subcellular location">
    <subcellularLocation>
        <location evidence="1">Membrane</location>
        <topology evidence="1">Multi-pass membrane protein</topology>
    </subcellularLocation>
</comment>
<organism evidence="7 8">
    <name type="scientific">Cellulomonas soli</name>
    <dbReference type="NCBI Taxonomy" id="931535"/>
    <lineage>
        <taxon>Bacteria</taxon>
        <taxon>Bacillati</taxon>
        <taxon>Actinomycetota</taxon>
        <taxon>Actinomycetes</taxon>
        <taxon>Micrococcales</taxon>
        <taxon>Cellulomonadaceae</taxon>
        <taxon>Cellulomonas</taxon>
    </lineage>
</organism>
<comment type="caution">
    <text evidence="7">The sequence shown here is derived from an EMBL/GenBank/DDBJ whole genome shotgun (WGS) entry which is preliminary data.</text>
</comment>
<feature type="transmembrane region" description="Helical" evidence="5">
    <location>
        <begin position="136"/>
        <end position="159"/>
    </location>
</feature>
<gene>
    <name evidence="7" type="ORF">CSO01_02200</name>
</gene>
<dbReference type="EMBL" id="BKAL01000001">
    <property type="protein sequence ID" value="GEP67505.1"/>
    <property type="molecule type" value="Genomic_DNA"/>
</dbReference>
<evidence type="ECO:0000256" key="3">
    <source>
        <dbReference type="ARBA" id="ARBA00022989"/>
    </source>
</evidence>
<reference evidence="7 8" key="1">
    <citation type="submission" date="2019-07" db="EMBL/GenBank/DDBJ databases">
        <title>Whole genome shotgun sequence of Cellulomonas soli NBRC 109434.</title>
        <authorList>
            <person name="Hosoyama A."/>
            <person name="Uohara A."/>
            <person name="Ohji S."/>
            <person name="Ichikawa N."/>
        </authorList>
    </citation>
    <scope>NUCLEOTIDE SEQUENCE [LARGE SCALE GENOMIC DNA]</scope>
    <source>
        <strain evidence="7 8">NBRC 109434</strain>
    </source>
</reference>
<evidence type="ECO:0000313" key="8">
    <source>
        <dbReference type="Proteomes" id="UP000321798"/>
    </source>
</evidence>
<evidence type="ECO:0000313" key="7">
    <source>
        <dbReference type="EMBL" id="GEP67505.1"/>
    </source>
</evidence>
<keyword evidence="4 5" id="KW-0472">Membrane</keyword>
<dbReference type="AlphaFoldDB" id="A0A512P8H4"/>
<sequence>MVVDVRVRTSDGGPRVDVLPPLGPSRAGGLDALDTLVLPVVGARFHGSPAGGLLRLGRLAGFRAADARAFARFAVVGLAANGSYGLVFLLVGDLTHRGPAFLHVLATAVSTLVANEMHRRFTFAHATKRSWVRGHGVGTMTALAGFLATSAALSWWHVIAPGASHLSSVLVVYATTAAVGLGNFLALRRTLGARGTAAA</sequence>
<keyword evidence="2 5" id="KW-0812">Transmembrane</keyword>
<accession>A0A512P8H4</accession>
<name>A0A512P8H4_9CELL</name>
<evidence type="ECO:0000256" key="1">
    <source>
        <dbReference type="ARBA" id="ARBA00004141"/>
    </source>
</evidence>
<feature type="domain" description="GtrA/DPMS transmembrane" evidence="6">
    <location>
        <begin position="72"/>
        <end position="187"/>
    </location>
</feature>
<dbReference type="Proteomes" id="UP000321798">
    <property type="component" value="Unassembled WGS sequence"/>
</dbReference>
<dbReference type="InterPro" id="IPR007267">
    <property type="entry name" value="GtrA_DPMS_TM"/>
</dbReference>
<proteinExistence type="predicted"/>
<keyword evidence="3 5" id="KW-1133">Transmembrane helix</keyword>
<keyword evidence="8" id="KW-1185">Reference proteome</keyword>
<evidence type="ECO:0000256" key="5">
    <source>
        <dbReference type="SAM" id="Phobius"/>
    </source>
</evidence>
<evidence type="ECO:0000256" key="4">
    <source>
        <dbReference type="ARBA" id="ARBA00023136"/>
    </source>
</evidence>
<evidence type="ECO:0000259" key="6">
    <source>
        <dbReference type="Pfam" id="PF04138"/>
    </source>
</evidence>
<feature type="transmembrane region" description="Helical" evidence="5">
    <location>
        <begin position="69"/>
        <end position="92"/>
    </location>
</feature>
<evidence type="ECO:0000256" key="2">
    <source>
        <dbReference type="ARBA" id="ARBA00022692"/>
    </source>
</evidence>
<dbReference type="Pfam" id="PF04138">
    <property type="entry name" value="GtrA_DPMS_TM"/>
    <property type="match status" value="1"/>
</dbReference>
<dbReference type="GO" id="GO:0016020">
    <property type="term" value="C:membrane"/>
    <property type="evidence" value="ECO:0007669"/>
    <property type="project" value="UniProtKB-SubCell"/>
</dbReference>
<feature type="transmembrane region" description="Helical" evidence="5">
    <location>
        <begin position="98"/>
        <end position="115"/>
    </location>
</feature>
<protein>
    <recommendedName>
        <fullName evidence="6">GtrA/DPMS transmembrane domain-containing protein</fullName>
    </recommendedName>
</protein>
<dbReference type="OrthoDB" id="5184077at2"/>
<feature type="transmembrane region" description="Helical" evidence="5">
    <location>
        <begin position="165"/>
        <end position="187"/>
    </location>
</feature>